<proteinExistence type="predicted"/>
<feature type="transmembrane region" description="Helical" evidence="1">
    <location>
        <begin position="335"/>
        <end position="353"/>
    </location>
</feature>
<evidence type="ECO:0000256" key="1">
    <source>
        <dbReference type="SAM" id="Phobius"/>
    </source>
</evidence>
<feature type="transmembrane region" description="Helical" evidence="1">
    <location>
        <begin position="275"/>
        <end position="295"/>
    </location>
</feature>
<feature type="transmembrane region" description="Helical" evidence="1">
    <location>
        <begin position="18"/>
        <end position="37"/>
    </location>
</feature>
<feature type="transmembrane region" description="Helical" evidence="1">
    <location>
        <begin position="365"/>
        <end position="385"/>
    </location>
</feature>
<feature type="transmembrane region" description="Helical" evidence="1">
    <location>
        <begin position="89"/>
        <end position="114"/>
    </location>
</feature>
<protein>
    <recommendedName>
        <fullName evidence="4">Oligosaccharide flippase family protein</fullName>
    </recommendedName>
</protein>
<evidence type="ECO:0008006" key="4">
    <source>
        <dbReference type="Google" id="ProtNLM"/>
    </source>
</evidence>
<sequence length="456" mass="48496">MAFLAVTVAVALGGHDPLGALVVLVAGATAGAVKTVLRLRSRARDTAGTARRAFRPSVELIAYLSPVLLLSAAYPIATGRLAGDTVGGVHLTTLLLAASVTVPWLTQSVCLPLYRAVAPQMAAGDTGAIRDRLCEVWPSTFLRCLPVVAAFTLAIELSTGWSLQSIGVYAGLCVLYVAFSQSLVLSILDRRRALWAAGWAAFAACLLAAPALWFLPPVAGVATQLLPLRHHLARMARPVSLERADVAADLVRGLLLGAVLWADKLLLFVRSGPHFAVTTVFVALLPAILVYNYYFVRLAPRFDAMVLALRSSMESEPYGELAVRSRELSSYVERSLGLAACAGAALVLGVTAASELADYRSVPLVASVAIASWMFMMVTLSCYKLDYIGRTRLAQGYGAVHLAICVVAFSVLAVGPGLYACLAAAEGALLLGALRSATEHWQSSEYNLFWRHATAW</sequence>
<keyword evidence="3" id="KW-1185">Reference proteome</keyword>
<evidence type="ECO:0000313" key="3">
    <source>
        <dbReference type="Proteomes" id="UP000437736"/>
    </source>
</evidence>
<keyword evidence="1" id="KW-0472">Membrane</keyword>
<feature type="transmembrane region" description="Helical" evidence="1">
    <location>
        <begin position="397"/>
        <end position="425"/>
    </location>
</feature>
<feature type="transmembrane region" description="Helical" evidence="1">
    <location>
        <begin position="58"/>
        <end position="77"/>
    </location>
</feature>
<dbReference type="EMBL" id="WJHE01000248">
    <property type="protein sequence ID" value="MST32222.1"/>
    <property type="molecule type" value="Genomic_DNA"/>
</dbReference>
<keyword evidence="1" id="KW-1133">Transmembrane helix</keyword>
<feature type="transmembrane region" description="Helical" evidence="1">
    <location>
        <begin position="195"/>
        <end position="215"/>
    </location>
</feature>
<name>A0ABW9QQW5_9ACTN</name>
<feature type="transmembrane region" description="Helical" evidence="1">
    <location>
        <begin position="167"/>
        <end position="188"/>
    </location>
</feature>
<dbReference type="Proteomes" id="UP000437736">
    <property type="component" value="Unassembled WGS sequence"/>
</dbReference>
<organism evidence="2 3">
    <name type="scientific">Acidiferrimicrobium australe</name>
    <dbReference type="NCBI Taxonomy" id="2664430"/>
    <lineage>
        <taxon>Bacteria</taxon>
        <taxon>Bacillati</taxon>
        <taxon>Actinomycetota</taxon>
        <taxon>Acidimicrobiia</taxon>
        <taxon>Acidimicrobiales</taxon>
        <taxon>Acidimicrobiaceae</taxon>
        <taxon>Acidiferrimicrobium</taxon>
    </lineage>
</organism>
<accession>A0ABW9QQW5</accession>
<keyword evidence="1" id="KW-0812">Transmembrane</keyword>
<gene>
    <name evidence="2" type="ORF">GHK86_05720</name>
</gene>
<evidence type="ECO:0000313" key="2">
    <source>
        <dbReference type="EMBL" id="MST32222.1"/>
    </source>
</evidence>
<feature type="transmembrane region" description="Helical" evidence="1">
    <location>
        <begin position="135"/>
        <end position="155"/>
    </location>
</feature>
<reference evidence="2 3" key="1">
    <citation type="submission" date="2019-11" db="EMBL/GenBank/DDBJ databases">
        <title>Acidiferrimicrobium australis gen. nov., sp. nov., an acidophilic and obligately heterotrophic, member of the Actinobacteria that catalyses dissimilatory oxido- reduction of iron isolated from metal-rich acidic water in Chile.</title>
        <authorList>
            <person name="Gonzalez D."/>
            <person name="Huber K."/>
            <person name="Hedrich S."/>
            <person name="Rojas-Villalobos C."/>
            <person name="Quatrini R."/>
            <person name="Dinamarca M.A."/>
            <person name="Schwarz A."/>
            <person name="Canales C."/>
            <person name="Nancucheo I."/>
        </authorList>
    </citation>
    <scope>NUCLEOTIDE SEQUENCE [LARGE SCALE GENOMIC DNA]</scope>
    <source>
        <strain evidence="2 3">USS-CCA1</strain>
    </source>
</reference>
<comment type="caution">
    <text evidence="2">The sequence shown here is derived from an EMBL/GenBank/DDBJ whole genome shotgun (WGS) entry which is preliminary data.</text>
</comment>